<accession>A0AAD9PMU2</accession>
<dbReference type="SMART" id="SM00785">
    <property type="entry name" value="AARP2CN"/>
    <property type="match status" value="1"/>
</dbReference>
<dbReference type="GO" id="GO:0003924">
    <property type="term" value="F:GTPase activity"/>
    <property type="evidence" value="ECO:0007669"/>
    <property type="project" value="TreeGrafter"/>
</dbReference>
<dbReference type="GeneID" id="94334865"/>
<dbReference type="PANTHER" id="PTHR12858:SF1">
    <property type="entry name" value="PRE-RRNA-PROCESSING PROTEIN TSR1 HOMOLOG"/>
    <property type="match status" value="1"/>
</dbReference>
<dbReference type="GO" id="GO:0005634">
    <property type="term" value="C:nucleus"/>
    <property type="evidence" value="ECO:0007669"/>
    <property type="project" value="InterPro"/>
</dbReference>
<evidence type="ECO:0000313" key="3">
    <source>
        <dbReference type="EMBL" id="KAK2197565.1"/>
    </source>
</evidence>
<dbReference type="GO" id="GO:0030688">
    <property type="term" value="C:preribosome, small subunit precursor"/>
    <property type="evidence" value="ECO:0007669"/>
    <property type="project" value="TreeGrafter"/>
</dbReference>
<keyword evidence="4" id="KW-1185">Reference proteome</keyword>
<evidence type="ECO:0000256" key="1">
    <source>
        <dbReference type="SAM" id="MobiDB-lite"/>
    </source>
</evidence>
<sequence length="245" mass="27503">MQIPSFERIAKAGGTRIRRYFHSEFGQKKFCPIFTQNDLMSMLITLGGTPLSQLTWRRDRGYLLGTRMSFDANSNTLSVEGYAKGLGFSVKHPIHLTGVGDFLLSKIELPSDPCPTRTKDSMELNVLVQEQTLESLKLIEDQIQVLAPASHMGNNNKDQIDELTHELFEEFERNFAVRVQGTADSDEVIMDSQGEESDDGFQDVLSSQDATVIKAPEFEPRGPEDLSFPDEVDTPVNVPARTRYL</sequence>
<dbReference type="GO" id="GO:0000479">
    <property type="term" value="P:endonucleolytic cleavage of tricistronic rRNA transcript (SSU-rRNA, 5.8S rRNA, LSU-rRNA)"/>
    <property type="evidence" value="ECO:0007669"/>
    <property type="project" value="TreeGrafter"/>
</dbReference>
<dbReference type="GO" id="GO:0005525">
    <property type="term" value="F:GTP binding"/>
    <property type="evidence" value="ECO:0007669"/>
    <property type="project" value="TreeGrafter"/>
</dbReference>
<name>A0AAD9PMU2_9APIC</name>
<comment type="caution">
    <text evidence="3">The sequence shown here is derived from an EMBL/GenBank/DDBJ whole genome shotgun (WGS) entry which is preliminary data.</text>
</comment>
<dbReference type="Pfam" id="PF08142">
    <property type="entry name" value="AARP2CN"/>
    <property type="match status" value="1"/>
</dbReference>
<organism evidence="3 4">
    <name type="scientific">Babesia duncani</name>
    <dbReference type="NCBI Taxonomy" id="323732"/>
    <lineage>
        <taxon>Eukaryota</taxon>
        <taxon>Sar</taxon>
        <taxon>Alveolata</taxon>
        <taxon>Apicomplexa</taxon>
        <taxon>Aconoidasida</taxon>
        <taxon>Piroplasmida</taxon>
        <taxon>Babesiidae</taxon>
        <taxon>Babesia</taxon>
    </lineage>
</organism>
<feature type="region of interest" description="Disordered" evidence="1">
    <location>
        <begin position="213"/>
        <end position="245"/>
    </location>
</feature>
<dbReference type="PANTHER" id="PTHR12858">
    <property type="entry name" value="RIBOSOME BIOGENESIS PROTEIN"/>
    <property type="match status" value="1"/>
</dbReference>
<proteinExistence type="predicted"/>
<dbReference type="Proteomes" id="UP001214638">
    <property type="component" value="Unassembled WGS sequence"/>
</dbReference>
<dbReference type="EMBL" id="JALLKP010000001">
    <property type="protein sequence ID" value="KAK2197565.1"/>
    <property type="molecule type" value="Genomic_DNA"/>
</dbReference>
<dbReference type="GO" id="GO:0000462">
    <property type="term" value="P:maturation of SSU-rRNA from tricistronic rRNA transcript (SSU-rRNA, 5.8S rRNA, LSU-rRNA)"/>
    <property type="evidence" value="ECO:0007669"/>
    <property type="project" value="TreeGrafter"/>
</dbReference>
<evidence type="ECO:0000259" key="2">
    <source>
        <dbReference type="SMART" id="SM00785"/>
    </source>
</evidence>
<dbReference type="KEGG" id="bdw:94334865"/>
<dbReference type="GO" id="GO:0034511">
    <property type="term" value="F:U3 snoRNA binding"/>
    <property type="evidence" value="ECO:0007669"/>
    <property type="project" value="TreeGrafter"/>
</dbReference>
<feature type="domain" description="AARP2CN" evidence="2">
    <location>
        <begin position="38"/>
        <end position="114"/>
    </location>
</feature>
<evidence type="ECO:0000313" key="4">
    <source>
        <dbReference type="Proteomes" id="UP001214638"/>
    </source>
</evidence>
<protein>
    <submittedName>
        <fullName evidence="3">Bifunctional AARP2CN/Ribosome biogenesis protein Bms1-Tsr1</fullName>
    </submittedName>
</protein>
<dbReference type="InterPro" id="IPR012948">
    <property type="entry name" value="AARP2CN"/>
</dbReference>
<dbReference type="RefSeq" id="XP_067804407.1">
    <property type="nucleotide sequence ID" value="XM_067945616.1"/>
</dbReference>
<dbReference type="AlphaFoldDB" id="A0AAD9PMU2"/>
<dbReference type="InterPro" id="IPR039761">
    <property type="entry name" value="Bms1/Tsr1"/>
</dbReference>
<reference evidence="3" key="1">
    <citation type="journal article" date="2023" name="Nat. Microbiol.">
        <title>Babesia duncani multi-omics identifies virulence factors and drug targets.</title>
        <authorList>
            <person name="Singh P."/>
            <person name="Lonardi S."/>
            <person name="Liang Q."/>
            <person name="Vydyam P."/>
            <person name="Khabirova E."/>
            <person name="Fang T."/>
            <person name="Gihaz S."/>
            <person name="Thekkiniath J."/>
            <person name="Munshi M."/>
            <person name="Abel S."/>
            <person name="Ciampossin L."/>
            <person name="Batugedara G."/>
            <person name="Gupta M."/>
            <person name="Lu X.M."/>
            <person name="Lenz T."/>
            <person name="Chakravarty S."/>
            <person name="Cornillot E."/>
            <person name="Hu Y."/>
            <person name="Ma W."/>
            <person name="Gonzalez L.M."/>
            <person name="Sanchez S."/>
            <person name="Estrada K."/>
            <person name="Sanchez-Flores A."/>
            <person name="Montero E."/>
            <person name="Harb O.S."/>
            <person name="Le Roch K.G."/>
            <person name="Mamoun C.B."/>
        </authorList>
    </citation>
    <scope>NUCLEOTIDE SEQUENCE</scope>
    <source>
        <strain evidence="3">WA1</strain>
    </source>
</reference>
<gene>
    <name evidence="3" type="ORF">BdWA1_000567</name>
</gene>